<evidence type="ECO:0000313" key="2">
    <source>
        <dbReference type="Proteomes" id="UP000198304"/>
    </source>
</evidence>
<dbReference type="OrthoDB" id="2049222at2"/>
<dbReference type="Gene3D" id="2.40.10.270">
    <property type="entry name" value="Bacteriophage SPP1 head-tail adaptor protein"/>
    <property type="match status" value="1"/>
</dbReference>
<dbReference type="InterPro" id="IPR038666">
    <property type="entry name" value="SSP1_head-tail_sf"/>
</dbReference>
<reference evidence="2" key="1">
    <citation type="submission" date="2017-06" db="EMBL/GenBank/DDBJ databases">
        <authorList>
            <person name="Varghese N."/>
            <person name="Submissions S."/>
        </authorList>
    </citation>
    <scope>NUCLEOTIDE SEQUENCE [LARGE SCALE GENOMIC DNA]</scope>
    <source>
        <strain evidence="2">SCA</strain>
    </source>
</reference>
<dbReference type="AlphaFoldDB" id="A0A239AKJ0"/>
<dbReference type="NCBIfam" id="TIGR01563">
    <property type="entry name" value="gp16_SPP1"/>
    <property type="match status" value="1"/>
</dbReference>
<organism evidence="1 2">
    <name type="scientific">Anaerovirgula multivorans</name>
    <dbReference type="NCBI Taxonomy" id="312168"/>
    <lineage>
        <taxon>Bacteria</taxon>
        <taxon>Bacillati</taxon>
        <taxon>Bacillota</taxon>
        <taxon>Clostridia</taxon>
        <taxon>Peptostreptococcales</taxon>
        <taxon>Natronincolaceae</taxon>
        <taxon>Anaerovirgula</taxon>
    </lineage>
</organism>
<dbReference type="EMBL" id="FZOJ01000002">
    <property type="protein sequence ID" value="SNR95508.1"/>
    <property type="molecule type" value="Genomic_DNA"/>
</dbReference>
<name>A0A239AKJ0_9FIRM</name>
<keyword evidence="2" id="KW-1185">Reference proteome</keyword>
<gene>
    <name evidence="1" type="ORF">SAMN05446037_100268</name>
</gene>
<dbReference type="Proteomes" id="UP000198304">
    <property type="component" value="Unassembled WGS sequence"/>
</dbReference>
<evidence type="ECO:0000313" key="1">
    <source>
        <dbReference type="EMBL" id="SNR95508.1"/>
    </source>
</evidence>
<dbReference type="RefSeq" id="WP_089281273.1">
    <property type="nucleotide sequence ID" value="NZ_FZOJ01000002.1"/>
</dbReference>
<proteinExistence type="predicted"/>
<accession>A0A239AKJ0</accession>
<dbReference type="Pfam" id="PF05521">
    <property type="entry name" value="Phage_HCP"/>
    <property type="match status" value="1"/>
</dbReference>
<dbReference type="InterPro" id="IPR008767">
    <property type="entry name" value="Phage_SPP1_head-tail_adaptor"/>
</dbReference>
<protein>
    <submittedName>
        <fullName evidence="1">Phage head-tail adaptor, putative, SPP1 family</fullName>
    </submittedName>
</protein>
<sequence>MIGNIEKYFEPIEVERFQTVLDEWGNPTKDYGPHITIQGRIRQLNTDERISADKETVFTTHRLYCFPADIKATDRMTYKGKTYEVKGEPNDVMNFGRLMQIELEVVE</sequence>